<dbReference type="PANTHER" id="PTHR37217">
    <property type="entry name" value="EXPRESSED PROTEIN"/>
    <property type="match status" value="1"/>
</dbReference>
<name>A0A5B6Z085_DAVIN</name>
<dbReference type="AlphaFoldDB" id="A0A5B6Z085"/>
<reference evidence="1" key="1">
    <citation type="submission" date="2019-08" db="EMBL/GenBank/DDBJ databases">
        <title>Reference gene set and small RNA set construction with multiple tissues from Davidia involucrata Baill.</title>
        <authorList>
            <person name="Yang H."/>
            <person name="Zhou C."/>
            <person name="Li G."/>
            <person name="Wang J."/>
            <person name="Gao P."/>
            <person name="Wang M."/>
            <person name="Wang R."/>
            <person name="Zhao Y."/>
        </authorList>
    </citation>
    <scope>NUCLEOTIDE SEQUENCE</scope>
    <source>
        <tissue evidence="1">Mixed with DoveR01_LX</tissue>
    </source>
</reference>
<dbReference type="Gene3D" id="3.40.50.150">
    <property type="entry name" value="Vaccinia Virus protein VP39"/>
    <property type="match status" value="1"/>
</dbReference>
<gene>
    <name evidence="1" type="ORF">Din_006886</name>
</gene>
<dbReference type="GO" id="GO:0009507">
    <property type="term" value="C:chloroplast"/>
    <property type="evidence" value="ECO:0007669"/>
    <property type="project" value="TreeGrafter"/>
</dbReference>
<proteinExistence type="predicted"/>
<dbReference type="SUPFAM" id="SSF53335">
    <property type="entry name" value="S-adenosyl-L-methionine-dependent methyltransferases"/>
    <property type="match status" value="1"/>
</dbReference>
<protein>
    <submittedName>
        <fullName evidence="1">Uncharacterized protein</fullName>
    </submittedName>
</protein>
<sequence length="279" mass="31499">MNSIFLPSSLLPLRPPLRQSAPCFHFQPRYNCCYHNHSMGHRLSFLSLPSTFISLHSLRNHQSCIGATIPSNEGAISVINVEDFMEKDWSFLDTDETNSDEQLKQKIDRIISAGEIGETSKVLVSIGSEGFVDRIVDSSPCQLLLVAHDSLFVLAGIKEKYDKVKCWQGELIYVPEKWAPFDVVFLYFLPAFPFKLGQVFEALARHCLPGARLVISHPQGREVAEHQRRQYPDVVISDLPDEMTLQNVAADHSFEIVEFVDEPGFYLAVLKFKGKDSGE</sequence>
<accession>A0A5B6Z085</accession>
<dbReference type="EMBL" id="GHES01006886">
    <property type="protein sequence ID" value="MPA37445.1"/>
    <property type="molecule type" value="Transcribed_RNA"/>
</dbReference>
<dbReference type="PANTHER" id="PTHR37217:SF1">
    <property type="entry name" value="EXPRESSED PROTEIN"/>
    <property type="match status" value="1"/>
</dbReference>
<evidence type="ECO:0000313" key="1">
    <source>
        <dbReference type="EMBL" id="MPA37445.1"/>
    </source>
</evidence>
<dbReference type="InterPro" id="IPR029063">
    <property type="entry name" value="SAM-dependent_MTases_sf"/>
</dbReference>
<organism evidence="1">
    <name type="scientific">Davidia involucrata</name>
    <name type="common">Dove tree</name>
    <dbReference type="NCBI Taxonomy" id="16924"/>
    <lineage>
        <taxon>Eukaryota</taxon>
        <taxon>Viridiplantae</taxon>
        <taxon>Streptophyta</taxon>
        <taxon>Embryophyta</taxon>
        <taxon>Tracheophyta</taxon>
        <taxon>Spermatophyta</taxon>
        <taxon>Magnoliopsida</taxon>
        <taxon>eudicotyledons</taxon>
        <taxon>Gunneridae</taxon>
        <taxon>Pentapetalae</taxon>
        <taxon>asterids</taxon>
        <taxon>Cornales</taxon>
        <taxon>Nyssaceae</taxon>
        <taxon>Davidia</taxon>
    </lineage>
</organism>